<dbReference type="SUPFAM" id="SSF51412">
    <property type="entry name" value="Inosine monophosphate dehydrogenase (IMPDH)"/>
    <property type="match status" value="1"/>
</dbReference>
<dbReference type="Pfam" id="PF03060">
    <property type="entry name" value="NMO"/>
    <property type="match status" value="2"/>
</dbReference>
<evidence type="ECO:0000256" key="2">
    <source>
        <dbReference type="ARBA" id="ARBA00022643"/>
    </source>
</evidence>
<dbReference type="Gene3D" id="3.20.20.70">
    <property type="entry name" value="Aldolase class I"/>
    <property type="match status" value="1"/>
</dbReference>
<accession>A0A3A1P0D5</accession>
<reference evidence="4 5" key="1">
    <citation type="submission" date="2018-08" db="EMBL/GenBank/DDBJ databases">
        <title>Erythrobacter zhengii sp.nov., a bacterium isolated from deep-sea sediment.</title>
        <authorList>
            <person name="Fang C."/>
            <person name="Wu Y.-H."/>
            <person name="Sun C."/>
            <person name="Wang H."/>
            <person name="Cheng H."/>
            <person name="Meng F.-X."/>
            <person name="Wang C.-S."/>
            <person name="Xu X.-W."/>
        </authorList>
    </citation>
    <scope>NUCLEOTIDE SEQUENCE [LARGE SCALE GENOMIC DNA]</scope>
    <source>
        <strain evidence="4 5">CCTCC AB 2015396</strain>
    </source>
</reference>
<dbReference type="PANTHER" id="PTHR32332">
    <property type="entry name" value="2-NITROPROPANE DIOXYGENASE"/>
    <property type="match status" value="1"/>
</dbReference>
<dbReference type="EMBL" id="QXFM01000141">
    <property type="protein sequence ID" value="RIV80629.1"/>
    <property type="molecule type" value="Genomic_DNA"/>
</dbReference>
<organism evidence="4 5">
    <name type="scientific">Aurantiacibacter xanthus</name>
    <dbReference type="NCBI Taxonomy" id="1784712"/>
    <lineage>
        <taxon>Bacteria</taxon>
        <taxon>Pseudomonadati</taxon>
        <taxon>Pseudomonadota</taxon>
        <taxon>Alphaproteobacteria</taxon>
        <taxon>Sphingomonadales</taxon>
        <taxon>Erythrobacteraceae</taxon>
        <taxon>Aurantiacibacter</taxon>
    </lineage>
</organism>
<keyword evidence="2" id="KW-0288">FMN</keyword>
<proteinExistence type="predicted"/>
<dbReference type="PANTHER" id="PTHR32332:SF31">
    <property type="entry name" value="2-NITROPROPANE DIOXYGENASE FAMILY, PUTATIVE (AFU_ORTHOLOGUE AFUA_2G09850)-RELATED"/>
    <property type="match status" value="1"/>
</dbReference>
<sequence>MRTRLTERFGLSLPVIQAPMAFVAGGALAAAVSRAGGLGLIGGGYGDAAWIEAQFDIAGDVPVGCGFISFALQERPLLLDQALARQPKALFLSFADPAPWLGRARAAGVPVISQVQTFRDACHALDLGVDVVVAQGGDAGGHGQSRGTMAFVPEVADEIARRGSTTLLCAAGGIADARGVLAALALGADGAVIGTRFWAAQEALVDQRLVGPTLAHGGDDTLRTRVVDTVRRIDWPGRYSGRVLRSAFVERWHGDEAGLQQDLPAQEQRWQAAVAEADMSVLAPFVGEAIGLVQARQSAAEVIASIGADLQRGFRHAPDAAGDS</sequence>
<evidence type="ECO:0000313" key="5">
    <source>
        <dbReference type="Proteomes" id="UP000265366"/>
    </source>
</evidence>
<keyword evidence="1" id="KW-0285">Flavoprotein</keyword>
<keyword evidence="5" id="KW-1185">Reference proteome</keyword>
<evidence type="ECO:0000313" key="4">
    <source>
        <dbReference type="EMBL" id="RIV80629.1"/>
    </source>
</evidence>
<protein>
    <submittedName>
        <fullName evidence="4">Nitronate monooxygenase</fullName>
    </submittedName>
</protein>
<dbReference type="GO" id="GO:0018580">
    <property type="term" value="F:nitronate monooxygenase activity"/>
    <property type="evidence" value="ECO:0007669"/>
    <property type="project" value="InterPro"/>
</dbReference>
<evidence type="ECO:0000256" key="1">
    <source>
        <dbReference type="ARBA" id="ARBA00022630"/>
    </source>
</evidence>
<evidence type="ECO:0000256" key="3">
    <source>
        <dbReference type="ARBA" id="ARBA00023002"/>
    </source>
</evidence>
<dbReference type="InterPro" id="IPR013785">
    <property type="entry name" value="Aldolase_TIM"/>
</dbReference>
<name>A0A3A1P0D5_9SPHN</name>
<keyword evidence="3" id="KW-0560">Oxidoreductase</keyword>
<dbReference type="RefSeq" id="WP_119594745.1">
    <property type="nucleotide sequence ID" value="NZ_QXFM01000141.1"/>
</dbReference>
<dbReference type="CDD" id="cd04730">
    <property type="entry name" value="NPD_like"/>
    <property type="match status" value="1"/>
</dbReference>
<dbReference type="AlphaFoldDB" id="A0A3A1P0D5"/>
<gene>
    <name evidence="4" type="ORF">D2V17_19125</name>
</gene>
<keyword evidence="4" id="KW-0503">Monooxygenase</keyword>
<dbReference type="OrthoDB" id="9778912at2"/>
<dbReference type="InterPro" id="IPR004136">
    <property type="entry name" value="NMO"/>
</dbReference>
<comment type="caution">
    <text evidence="4">The sequence shown here is derived from an EMBL/GenBank/DDBJ whole genome shotgun (WGS) entry which is preliminary data.</text>
</comment>
<dbReference type="Proteomes" id="UP000265366">
    <property type="component" value="Unassembled WGS sequence"/>
</dbReference>